<keyword evidence="8" id="KW-0472">Membrane</keyword>
<keyword evidence="5" id="KW-0812">Transmembrane</keyword>
<evidence type="ECO:0000256" key="8">
    <source>
        <dbReference type="ARBA" id="ARBA00023136"/>
    </source>
</evidence>
<accession>A0ABY9S9N2</accession>
<evidence type="ECO:0000256" key="5">
    <source>
        <dbReference type="ARBA" id="ARBA00022692"/>
    </source>
</evidence>
<sequence length="445" mass="48700">MKTTLLPLAVSVTLALLPTTVFATETTAAASKTIVAADPLAGIDFYGYFRAGVAGGENGSMKEAVGGSFQKNKVGRLGNEFDTYAEIGFGKELYNTGNQSVYIQTMINMYDGDSNSNNGDNPFGWENLNMQFRNFLGLEETTWVGIRQYNKYSIDANDYDYWNHTNIGGGIEKMSLGQGKLSVAVLHRDIEEDNSIGADGELDSIDVDDLVDSNQLELMYDSQPLWSGATLAVGYKYLGADASDEQIQHNNHDYSDGQTVMAVVKQQVLDTGTNNTVIQYYSDGSALQGVTFGAADTLNGTVKSGNGWALRNYGVIPLAKDWDLSHAINYATANDVELWNGNKGEGTTVSASAKVTYHWSDYTRTYVELGYFDDEKTVDGANYDRSGSKYTIAQALTYGRDKPELRLYASYFDSSSDNWDNSGSAFENGHSNDTWAVGLQANVFW</sequence>
<name>A0ABY9S9N2_9ENTR</name>
<keyword evidence="7" id="KW-0626">Porin</keyword>
<dbReference type="Pfam" id="PF02264">
    <property type="entry name" value="LamB"/>
    <property type="match status" value="1"/>
</dbReference>
<keyword evidence="9" id="KW-0998">Cell outer membrane</keyword>
<proteinExistence type="inferred from homology"/>
<evidence type="ECO:0000256" key="2">
    <source>
        <dbReference type="ARBA" id="ARBA00007055"/>
    </source>
</evidence>
<evidence type="ECO:0000256" key="1">
    <source>
        <dbReference type="ARBA" id="ARBA00004571"/>
    </source>
</evidence>
<evidence type="ECO:0000256" key="4">
    <source>
        <dbReference type="ARBA" id="ARBA00022452"/>
    </source>
</evidence>
<evidence type="ECO:0000256" key="7">
    <source>
        <dbReference type="ARBA" id="ARBA00023114"/>
    </source>
</evidence>
<evidence type="ECO:0000313" key="12">
    <source>
        <dbReference type="Proteomes" id="UP001246690"/>
    </source>
</evidence>
<comment type="subcellular location">
    <subcellularLocation>
        <location evidence="1">Cell outer membrane</location>
        <topology evidence="1">Multi-pass membrane protein</topology>
    </subcellularLocation>
</comment>
<dbReference type="InterPro" id="IPR003192">
    <property type="entry name" value="Porin_LamB"/>
</dbReference>
<dbReference type="Gene3D" id="2.40.170.10">
    <property type="entry name" value="Porin, LamB type"/>
    <property type="match status" value="1"/>
</dbReference>
<evidence type="ECO:0000313" key="11">
    <source>
        <dbReference type="EMBL" id="WMY72787.1"/>
    </source>
</evidence>
<keyword evidence="6" id="KW-0406">Ion transport</keyword>
<dbReference type="InterPro" id="IPR050286">
    <property type="entry name" value="G_neg_Bact_CarbUptk_Porin"/>
</dbReference>
<dbReference type="EMBL" id="CP133838">
    <property type="protein sequence ID" value="WMY72787.1"/>
    <property type="molecule type" value="Genomic_DNA"/>
</dbReference>
<dbReference type="SUPFAM" id="SSF56935">
    <property type="entry name" value="Porins"/>
    <property type="match status" value="1"/>
</dbReference>
<evidence type="ECO:0000256" key="3">
    <source>
        <dbReference type="ARBA" id="ARBA00022448"/>
    </source>
</evidence>
<dbReference type="PANTHER" id="PTHR38762">
    <property type="entry name" value="CRYPTIC OUTER MEMBRANE PORIN BGLH-RELATED"/>
    <property type="match status" value="1"/>
</dbReference>
<evidence type="ECO:0000256" key="10">
    <source>
        <dbReference type="SAM" id="SignalP"/>
    </source>
</evidence>
<dbReference type="PANTHER" id="PTHR38762:SF1">
    <property type="entry name" value="CRYPTIC OUTER MEMBRANE PORIN BGLH-RELATED"/>
    <property type="match status" value="1"/>
</dbReference>
<dbReference type="Proteomes" id="UP001246690">
    <property type="component" value="Chromosome"/>
</dbReference>
<gene>
    <name evidence="11" type="ORF">RHD99_15055</name>
</gene>
<dbReference type="RefSeq" id="WP_309874943.1">
    <property type="nucleotide sequence ID" value="NZ_CP133838.1"/>
</dbReference>
<keyword evidence="4" id="KW-1134">Transmembrane beta strand</keyword>
<evidence type="ECO:0000256" key="6">
    <source>
        <dbReference type="ARBA" id="ARBA00023065"/>
    </source>
</evidence>
<evidence type="ECO:0000256" key="9">
    <source>
        <dbReference type="ARBA" id="ARBA00023237"/>
    </source>
</evidence>
<reference evidence="11 12" key="1">
    <citation type="submission" date="2023-09" db="EMBL/GenBank/DDBJ databases">
        <title>Buttiauxella selenatireducens sp. nov., isolated from the rhizosphere of Cardamine hupingshanesis.</title>
        <authorList>
            <person name="Zhang S."/>
            <person name="Xu Z."/>
            <person name="Wang H."/>
            <person name="Guo Y."/>
        </authorList>
    </citation>
    <scope>NUCLEOTIDE SEQUENCE [LARGE SCALE GENOMIC DNA]</scope>
    <source>
        <strain evidence="11 12">R73</strain>
    </source>
</reference>
<comment type="similarity">
    <text evidence="2">Belongs to the porin LamB (TC 1.B.3) family.</text>
</comment>
<feature type="signal peptide" evidence="10">
    <location>
        <begin position="1"/>
        <end position="23"/>
    </location>
</feature>
<dbReference type="InterPro" id="IPR036998">
    <property type="entry name" value="Porin_LamB_sf"/>
</dbReference>
<organism evidence="11 12">
    <name type="scientific">Buttiauxella selenatireducens</name>
    <dbReference type="NCBI Taxonomy" id="3073902"/>
    <lineage>
        <taxon>Bacteria</taxon>
        <taxon>Pseudomonadati</taxon>
        <taxon>Pseudomonadota</taxon>
        <taxon>Gammaproteobacteria</taxon>
        <taxon>Enterobacterales</taxon>
        <taxon>Enterobacteriaceae</taxon>
        <taxon>Buttiauxella</taxon>
    </lineage>
</organism>
<keyword evidence="10" id="KW-0732">Signal</keyword>
<protein>
    <submittedName>
        <fullName evidence="11">Carbohydrate porin</fullName>
    </submittedName>
</protein>
<keyword evidence="12" id="KW-1185">Reference proteome</keyword>
<feature type="chain" id="PRO_5046566586" evidence="10">
    <location>
        <begin position="24"/>
        <end position="445"/>
    </location>
</feature>
<keyword evidence="3" id="KW-0813">Transport</keyword>